<evidence type="ECO:0000313" key="3">
    <source>
        <dbReference type="Proteomes" id="UP000053240"/>
    </source>
</evidence>
<sequence length="93" mass="10864">MRRKRSNISQRSPRAVAKKISRKRQKDDLEKLELQVHEARVRLAGMRQKYAEYLVSQQLLEAAEQTSQEKNDTLNTEIHPKELNRTDTSMGNS</sequence>
<gene>
    <name evidence="2" type="ORF">RR48_01824</name>
</gene>
<dbReference type="AlphaFoldDB" id="A0A0N0PBP8"/>
<feature type="compositionally biased region" description="Basic and acidic residues" evidence="1">
    <location>
        <begin position="67"/>
        <end position="85"/>
    </location>
</feature>
<reference evidence="2 3" key="1">
    <citation type="journal article" date="2015" name="Nat. Commun.">
        <title>Outbred genome sequencing and CRISPR/Cas9 gene editing in butterflies.</title>
        <authorList>
            <person name="Li X."/>
            <person name="Fan D."/>
            <person name="Zhang W."/>
            <person name="Liu G."/>
            <person name="Zhang L."/>
            <person name="Zhao L."/>
            <person name="Fang X."/>
            <person name="Chen L."/>
            <person name="Dong Y."/>
            <person name="Chen Y."/>
            <person name="Ding Y."/>
            <person name="Zhao R."/>
            <person name="Feng M."/>
            <person name="Zhu Y."/>
            <person name="Feng Y."/>
            <person name="Jiang X."/>
            <person name="Zhu D."/>
            <person name="Xiang H."/>
            <person name="Feng X."/>
            <person name="Li S."/>
            <person name="Wang J."/>
            <person name="Zhang G."/>
            <person name="Kronforst M.R."/>
            <person name="Wang W."/>
        </authorList>
    </citation>
    <scope>NUCLEOTIDE SEQUENCE [LARGE SCALE GENOMIC DNA]</scope>
    <source>
        <strain evidence="2">Ya'a_city_454_Pm</strain>
        <tissue evidence="2">Whole body</tissue>
    </source>
</reference>
<protein>
    <submittedName>
        <fullName evidence="2">Uncharacterized protein</fullName>
    </submittedName>
</protein>
<organism evidence="2 3">
    <name type="scientific">Papilio machaon</name>
    <name type="common">Old World swallowtail butterfly</name>
    <dbReference type="NCBI Taxonomy" id="76193"/>
    <lineage>
        <taxon>Eukaryota</taxon>
        <taxon>Metazoa</taxon>
        <taxon>Ecdysozoa</taxon>
        <taxon>Arthropoda</taxon>
        <taxon>Hexapoda</taxon>
        <taxon>Insecta</taxon>
        <taxon>Pterygota</taxon>
        <taxon>Neoptera</taxon>
        <taxon>Endopterygota</taxon>
        <taxon>Lepidoptera</taxon>
        <taxon>Glossata</taxon>
        <taxon>Ditrysia</taxon>
        <taxon>Papilionoidea</taxon>
        <taxon>Papilionidae</taxon>
        <taxon>Papilioninae</taxon>
        <taxon>Papilio</taxon>
    </lineage>
</organism>
<accession>A0A0N0PBP8</accession>
<name>A0A0N0PBP8_PAPMA</name>
<proteinExistence type="predicted"/>
<dbReference type="InParanoid" id="A0A0N0PBP8"/>
<dbReference type="Proteomes" id="UP000053240">
    <property type="component" value="Unassembled WGS sequence"/>
</dbReference>
<feature type="region of interest" description="Disordered" evidence="1">
    <location>
        <begin position="66"/>
        <end position="93"/>
    </location>
</feature>
<evidence type="ECO:0000313" key="2">
    <source>
        <dbReference type="EMBL" id="KPJ11794.1"/>
    </source>
</evidence>
<feature type="region of interest" description="Disordered" evidence="1">
    <location>
        <begin position="1"/>
        <end position="26"/>
    </location>
</feature>
<keyword evidence="3" id="KW-1185">Reference proteome</keyword>
<dbReference type="EMBL" id="KQ460869">
    <property type="protein sequence ID" value="KPJ11794.1"/>
    <property type="molecule type" value="Genomic_DNA"/>
</dbReference>
<evidence type="ECO:0000256" key="1">
    <source>
        <dbReference type="SAM" id="MobiDB-lite"/>
    </source>
</evidence>